<evidence type="ECO:0000313" key="4">
    <source>
        <dbReference type="Proteomes" id="UP000029499"/>
    </source>
</evidence>
<evidence type="ECO:0000313" key="3">
    <source>
        <dbReference type="EMBL" id="AIS19722.1"/>
    </source>
</evidence>
<dbReference type="GO" id="GO:0009279">
    <property type="term" value="C:cell outer membrane"/>
    <property type="evidence" value="ECO:0007669"/>
    <property type="project" value="UniProtKB-SubCell"/>
</dbReference>
<evidence type="ECO:0000256" key="2">
    <source>
        <dbReference type="SAM" id="SignalP"/>
    </source>
</evidence>
<dbReference type="InterPro" id="IPR000015">
    <property type="entry name" value="Fimb_usher"/>
</dbReference>
<dbReference type="InterPro" id="IPR042186">
    <property type="entry name" value="FimD_plug_dom"/>
</dbReference>
<dbReference type="RefSeq" id="WP_043193126.1">
    <property type="nucleotide sequence ID" value="NZ_CP009533.1"/>
</dbReference>
<feature type="chain" id="PRO_5001852352" description="Outer membrane usher protein" evidence="2">
    <location>
        <begin position="24"/>
        <end position="790"/>
    </location>
</feature>
<dbReference type="HOGENOM" id="CLU_009120_1_2_6"/>
<dbReference type="AlphaFoldDB" id="A0A089YZ06"/>
<keyword evidence="1" id="KW-1029">Fimbrium biogenesis</keyword>
<dbReference type="PROSITE" id="PS01151">
    <property type="entry name" value="FIMBRIAL_USHER"/>
    <property type="match status" value="1"/>
</dbReference>
<keyword evidence="2" id="KW-0732">Signal</keyword>
<feature type="signal peptide" evidence="2">
    <location>
        <begin position="1"/>
        <end position="23"/>
    </location>
</feature>
<dbReference type="GO" id="GO:0009297">
    <property type="term" value="P:pilus assembly"/>
    <property type="evidence" value="ECO:0007669"/>
    <property type="project" value="InterPro"/>
</dbReference>
<comment type="subcellular location">
    <subcellularLocation>
        <location evidence="1">Cell outer membrane</location>
        <topology evidence="1">Multi-pass membrane protein</topology>
    </subcellularLocation>
</comment>
<dbReference type="Pfam" id="PF00577">
    <property type="entry name" value="Usher"/>
    <property type="match status" value="1"/>
</dbReference>
<evidence type="ECO:0008006" key="5">
    <source>
        <dbReference type="Google" id="ProtNLM"/>
    </source>
</evidence>
<dbReference type="STRING" id="216142.LT40_20950"/>
<reference evidence="3 4" key="1">
    <citation type="journal article" date="2015" name="J. Biotechnol.">
        <title>Complete genome sequence of Pseudomonas rhizosphaerae IH5T (=DSM 16299T), a phosphate-solubilizing rhizobacterium for bacterial biofertilizer.</title>
        <authorList>
            <person name="Kwak Y."/>
            <person name="Jung B.K."/>
            <person name="Shin J.H."/>
        </authorList>
    </citation>
    <scope>NUCLEOTIDE SEQUENCE [LARGE SCALE GENOMIC DNA]</scope>
    <source>
        <strain evidence="3">DSM 16299</strain>
    </source>
</reference>
<dbReference type="PANTHER" id="PTHR30451">
    <property type="entry name" value="OUTER MEMBRANE USHER PROTEIN"/>
    <property type="match status" value="1"/>
</dbReference>
<name>A0A089YZ06_9PSED</name>
<sequence>MTAARASVLTVLALMLCTRWANAMTFDSQTLRLRGIDPVLAAYLSQGARFTAGLHAVRLSVNGQPKGIVQARFNADGTLCIDQAVRNAGELIDAGAGCNAFVDHFPETRIEPLPQTGEVKLLVPDSAVRIAAADLSGFTRGGVAGLLNYDVQGLYNQFGAQRNRFLSVNTEAGVNAGDWVLRSRQFHSSVQGKGTFQHREAYAQRTFSSQQAMLQLGQINLSNPVLSGARVTGAQWMSEPALRTGGNGARVQGIAATQARVDIRQGGVPLYSTVVPAGPFELNDVPQLDRRRDLEVTVTEADGERRVFTVLAATLGLDLPSRGFALGIGQLRDADRKGYQPWVMSAGSSYPLAPGASLSGGALIAQGYHAAGAGLSLEPWSGSRAQGLIQAAHASEPATYGLQGSITLNQQLGARWSALFSAGRQSLGYRDLIDGAWSQDPARNSRQRDQYAVGLGWTHPWTGSLSSTWSTATAFDGRRSSRAQINWGRRLGPVALTASGQWQAAGRKGLGNAFHVSTSLPLSAGFTLRSTVRHDTTGVRLGSGVQGRWDERTQYRVAVERAGREGTVSYNGGVSRLTQASQLDLGYAHHGPGRQGYSAAARGAVVLHEDGFTLSPYPLQDTFGLLTLENIAGVRIDTPGGSVWTDRQGRAVLPQLAPFGRSNVQVATASLPRNVDIQQGAAMIQAARGAVPRVKFPVSVTRRLLLQVLDDNGRRLERGANVSDEHGRLITLVQENGVIFVPDFHASPELWSRTLDDQPCRLHVELSSAADPQAYYEKATAQCRVDEGQS</sequence>
<keyword evidence="1" id="KW-0813">Transport</keyword>
<dbReference type="Proteomes" id="UP000029499">
    <property type="component" value="Chromosome"/>
</dbReference>
<organism evidence="3 4">
    <name type="scientific">Pseudomonas rhizosphaerae</name>
    <dbReference type="NCBI Taxonomy" id="216142"/>
    <lineage>
        <taxon>Bacteria</taxon>
        <taxon>Pseudomonadati</taxon>
        <taxon>Pseudomonadota</taxon>
        <taxon>Gammaproteobacteria</taxon>
        <taxon>Pseudomonadales</taxon>
        <taxon>Pseudomonadaceae</taxon>
        <taxon>Pseudomonas</taxon>
    </lineage>
</organism>
<dbReference type="Gene3D" id="2.60.40.2610">
    <property type="entry name" value="Outer membrane usher protein FimD, plug domain"/>
    <property type="match status" value="1"/>
</dbReference>
<dbReference type="Gene3D" id="2.60.40.2070">
    <property type="match status" value="1"/>
</dbReference>
<dbReference type="GO" id="GO:0015473">
    <property type="term" value="F:fimbrial usher porin activity"/>
    <property type="evidence" value="ECO:0007669"/>
    <property type="project" value="InterPro"/>
</dbReference>
<dbReference type="Gene3D" id="2.60.40.3110">
    <property type="match status" value="1"/>
</dbReference>
<accession>A0A089YZ06</accession>
<dbReference type="InterPro" id="IPR043142">
    <property type="entry name" value="PapC-like_C_sf"/>
</dbReference>
<comment type="similarity">
    <text evidence="1">Belongs to the fimbrial export usher family.</text>
</comment>
<keyword evidence="1" id="KW-0472">Membrane</keyword>
<dbReference type="eggNOG" id="COG3188">
    <property type="taxonomic scope" value="Bacteria"/>
</dbReference>
<evidence type="ECO:0000256" key="1">
    <source>
        <dbReference type="RuleBase" id="RU003884"/>
    </source>
</evidence>
<keyword evidence="1" id="KW-0998">Cell outer membrane</keyword>
<gene>
    <name evidence="3" type="ORF">LT40_20950</name>
</gene>
<dbReference type="PANTHER" id="PTHR30451:SF8">
    <property type="entry name" value="FIMBRIAL USHER PROTEIN"/>
    <property type="match status" value="1"/>
</dbReference>
<proteinExistence type="inferred from homology"/>
<dbReference type="EMBL" id="CP009533">
    <property type="protein sequence ID" value="AIS19722.1"/>
    <property type="molecule type" value="Genomic_DNA"/>
</dbReference>
<dbReference type="InterPro" id="IPR018030">
    <property type="entry name" value="Fimbrial_membr_usher_CS"/>
</dbReference>
<keyword evidence="4" id="KW-1185">Reference proteome</keyword>
<protein>
    <recommendedName>
        <fullName evidence="5">Outer membrane usher protein</fullName>
    </recommendedName>
</protein>
<keyword evidence="1" id="KW-0812">Transmembrane</keyword>
<dbReference type="KEGG" id="prh:LT40_20950"/>
<dbReference type="OrthoDB" id="6465993at2"/>